<organism evidence="1 2">
    <name type="scientific">Ambrosiozyma monospora</name>
    <name type="common">Yeast</name>
    <name type="synonym">Endomycopsis monosporus</name>
    <dbReference type="NCBI Taxonomy" id="43982"/>
    <lineage>
        <taxon>Eukaryota</taxon>
        <taxon>Fungi</taxon>
        <taxon>Dikarya</taxon>
        <taxon>Ascomycota</taxon>
        <taxon>Saccharomycotina</taxon>
        <taxon>Pichiomycetes</taxon>
        <taxon>Pichiales</taxon>
        <taxon>Pichiaceae</taxon>
        <taxon>Ambrosiozyma</taxon>
    </lineage>
</organism>
<sequence length="370" mass="41747">MAIVKKFRDEFLAPCGFSGVQDIRNGVKQDRMESFALSETLKYLYLLFDEANVLHHGFTTSGTNALFSTEGHVFWFDDVVKRYDLVSEFDGQDNKFGHDGDKDSGSDVRGGDATANNNNEPNTIGYFQRFFKDQTPKFNTRKAFNDFKQHYRSTHPHPKSATSISPSSHQPHHKSNRFHEMTNIDKLDLRVNPDYLHLTTCSVPTTPSSASTWLSSKMLQQNSKLYQLDENYQISLRRPPYLLDNLEMELKSDFYDVFCGSVGAASSGGGGGSSGVECVCEAIPDTHTLEAIVDDSDRVSDVMIYELEIDPEADLTPTNDLPATEQQKQQHSNAKHQTRLNKWYEKHKSNPQAIALPGDIYLRIFGPIQC</sequence>
<proteinExistence type="predicted"/>
<evidence type="ECO:0000313" key="1">
    <source>
        <dbReference type="EMBL" id="GME97733.1"/>
    </source>
</evidence>
<keyword evidence="2" id="KW-1185">Reference proteome</keyword>
<dbReference type="Proteomes" id="UP001165064">
    <property type="component" value="Unassembled WGS sequence"/>
</dbReference>
<evidence type="ECO:0000313" key="2">
    <source>
        <dbReference type="Proteomes" id="UP001165064"/>
    </source>
</evidence>
<protein>
    <submittedName>
        <fullName evidence="1">Unnamed protein product</fullName>
    </submittedName>
</protein>
<dbReference type="EMBL" id="BSXS01010225">
    <property type="protein sequence ID" value="GME97733.1"/>
    <property type="molecule type" value="Genomic_DNA"/>
</dbReference>
<gene>
    <name evidence="1" type="ORF">Amon02_001031300</name>
</gene>
<name>A0ACB5TZ82_AMBMO</name>
<comment type="caution">
    <text evidence="1">The sequence shown here is derived from an EMBL/GenBank/DDBJ whole genome shotgun (WGS) entry which is preliminary data.</text>
</comment>
<reference evidence="1" key="1">
    <citation type="submission" date="2023-04" db="EMBL/GenBank/DDBJ databases">
        <title>Ambrosiozyma monospora NBRC 10751.</title>
        <authorList>
            <person name="Ichikawa N."/>
            <person name="Sato H."/>
            <person name="Tonouchi N."/>
        </authorList>
    </citation>
    <scope>NUCLEOTIDE SEQUENCE</scope>
    <source>
        <strain evidence="1">NBRC 10751</strain>
    </source>
</reference>
<accession>A0ACB5TZ82</accession>